<dbReference type="PANTHER" id="PTHR11439">
    <property type="entry name" value="GAG-POL-RELATED RETROTRANSPOSON"/>
    <property type="match status" value="1"/>
</dbReference>
<evidence type="ECO:0000259" key="5">
    <source>
        <dbReference type="Pfam" id="PF22936"/>
    </source>
</evidence>
<keyword evidence="1" id="KW-0064">Aspartyl protease</keyword>
<keyword evidence="1" id="KW-0645">Protease</keyword>
<dbReference type="InterPro" id="IPR036397">
    <property type="entry name" value="RNaseH_sf"/>
</dbReference>
<evidence type="ECO:0000259" key="4">
    <source>
        <dbReference type="Pfam" id="PF13976"/>
    </source>
</evidence>
<comment type="caution">
    <text evidence="7">The sequence shown here is derived from an EMBL/GenBank/DDBJ whole genome shotgun (WGS) entry which is preliminary data.</text>
</comment>
<gene>
    <name evidence="7" type="ORF">Tci_008865</name>
</gene>
<dbReference type="InterPro" id="IPR012337">
    <property type="entry name" value="RNaseH-like_sf"/>
</dbReference>
<dbReference type="InterPro" id="IPR054722">
    <property type="entry name" value="PolX-like_BBD"/>
</dbReference>
<dbReference type="GO" id="GO:0003676">
    <property type="term" value="F:nucleic acid binding"/>
    <property type="evidence" value="ECO:0007669"/>
    <property type="project" value="InterPro"/>
</dbReference>
<feature type="domain" description="Retroviral polymerase SH3-like" evidence="6">
    <location>
        <begin position="387"/>
        <end position="449"/>
    </location>
</feature>
<feature type="region of interest" description="Disordered" evidence="2">
    <location>
        <begin position="68"/>
        <end position="118"/>
    </location>
</feature>
<dbReference type="InterPro" id="IPR057670">
    <property type="entry name" value="SH3_retrovirus"/>
</dbReference>
<accession>A0A6L2JJX6</accession>
<evidence type="ECO:0000256" key="1">
    <source>
        <dbReference type="ARBA" id="ARBA00022750"/>
    </source>
</evidence>
<dbReference type="InterPro" id="IPR025724">
    <property type="entry name" value="GAG-pre-integrase_dom"/>
</dbReference>
<feature type="domain" description="GAG-pre-integrase" evidence="4">
    <location>
        <begin position="254"/>
        <end position="318"/>
    </location>
</feature>
<evidence type="ECO:0000259" key="3">
    <source>
        <dbReference type="Pfam" id="PF07727"/>
    </source>
</evidence>
<reference evidence="7" key="1">
    <citation type="journal article" date="2019" name="Sci. Rep.">
        <title>Draft genome of Tanacetum cinerariifolium, the natural source of mosquito coil.</title>
        <authorList>
            <person name="Yamashiro T."/>
            <person name="Shiraishi A."/>
            <person name="Satake H."/>
            <person name="Nakayama K."/>
        </authorList>
    </citation>
    <scope>NUCLEOTIDE SEQUENCE</scope>
</reference>
<feature type="compositionally biased region" description="Polar residues" evidence="2">
    <location>
        <begin position="109"/>
        <end position="118"/>
    </location>
</feature>
<dbReference type="InterPro" id="IPR043502">
    <property type="entry name" value="DNA/RNA_pol_sf"/>
</dbReference>
<dbReference type="CDD" id="cd09272">
    <property type="entry name" value="RNase_HI_RT_Ty1"/>
    <property type="match status" value="1"/>
</dbReference>
<dbReference type="SUPFAM" id="SSF56672">
    <property type="entry name" value="DNA/RNA polymerases"/>
    <property type="match status" value="1"/>
</dbReference>
<feature type="domain" description="Reverse transcriptase Ty1/copia-type" evidence="3">
    <location>
        <begin position="518"/>
        <end position="659"/>
    </location>
</feature>
<evidence type="ECO:0000256" key="2">
    <source>
        <dbReference type="SAM" id="MobiDB-lite"/>
    </source>
</evidence>
<dbReference type="Pfam" id="PF25597">
    <property type="entry name" value="SH3_retrovirus"/>
    <property type="match status" value="1"/>
</dbReference>
<dbReference type="PANTHER" id="PTHR11439:SF502">
    <property type="entry name" value="SECRETED RXLR EFFECTOR PROTEIN 161-LIKE"/>
    <property type="match status" value="1"/>
</dbReference>
<keyword evidence="1" id="KW-0378">Hydrolase</keyword>
<dbReference type="Pfam" id="PF22936">
    <property type="entry name" value="Pol_BBD"/>
    <property type="match status" value="1"/>
</dbReference>
<dbReference type="Gene3D" id="3.30.420.10">
    <property type="entry name" value="Ribonuclease H-like superfamily/Ribonuclease H"/>
    <property type="match status" value="1"/>
</dbReference>
<dbReference type="GO" id="GO:0004190">
    <property type="term" value="F:aspartic-type endopeptidase activity"/>
    <property type="evidence" value="ECO:0007669"/>
    <property type="project" value="UniProtKB-KW"/>
</dbReference>
<feature type="domain" description="Retrovirus-related Pol polyprotein from transposon TNT 1-94-like beta-barrel" evidence="5">
    <location>
        <begin position="145"/>
        <end position="224"/>
    </location>
</feature>
<dbReference type="AlphaFoldDB" id="A0A6L2JJX6"/>
<sequence length="827" mass="94203">MEPELKHTQQGSSYEVSVAVCSSLRSLKPKRTIESRAKSEDGNPVRANIKQALGRSEEKVEGALRVSFGNNKARNSKQNTFRRGNFSKGNNKGSTSQNSSFTSKEKAHNNTQGVHQANVSEEDQVDDEHLFMESHLDKHPDSLTWLMDSGCTSHMTLERSFFISLDTKDNPRVKLGDGRYTRAKGRGTIAINAKKGTKYIFRVLYVPELDRSMLSVSQMINNSYGVNFKNDSRCVINDSRDVKIATLDTKNDSYYLKLDVENASAFSVTKDDSMKWHKRFGHFNYRTLQHMYTTKLVRDMPPISEVDSKCEGCELGKSRSKNRTVMEMARSMLYEKNLPKTFWAEAVATSVYLLNKLATKAVSGKTPIEAWSGIKPSIQHLKVFGSISYYHILDIKRSKLDAKARKGIFVDYAIESNGYRIYDLTDSKIIISRDVTFDEGAYWNWNVDEVKRHEDMFSNEMHHDEVDIPEFDIEDTTDTHVLRTRPLVNVYESCNSIIELESYMDSSKHSEWIDAIKKQSEGFEVVGQEEKVYRLYKALYGIKQAPRAWYAKIDAHLLNHNFGRSSSESALCIKQFNYQERLIISLYVDDLLVIGSNDHLVKEFKKQMESELYMSDIGLVSYFLGKEIKQLPNGVHISQRKYASDMLKKFKMFLCKPVTSLLVYKCKLSTDDGKKLVNPTRFISIVGSLLYLTISRPDLAFAASFLSRFMGEPSSSHLRAAKRVLRYVNGSLDLGIMFERNKVVKLEEYADTDWAESIDDSKSTSGFIFTLGSGVFCWNSKKQSVVAQSSAEAEYISVGCRKSCYLDSKVVVRFGSNSRRSNCDLLR</sequence>
<evidence type="ECO:0000259" key="6">
    <source>
        <dbReference type="Pfam" id="PF25597"/>
    </source>
</evidence>
<dbReference type="EMBL" id="BKCJ010000863">
    <property type="protein sequence ID" value="GEU36887.1"/>
    <property type="molecule type" value="Genomic_DNA"/>
</dbReference>
<protein>
    <submittedName>
        <fullName evidence="7">Retrovirus-related Pol polyprotein from transposon TNT 1-94</fullName>
    </submittedName>
</protein>
<dbReference type="Pfam" id="PF07727">
    <property type="entry name" value="RVT_2"/>
    <property type="match status" value="1"/>
</dbReference>
<dbReference type="Pfam" id="PF13976">
    <property type="entry name" value="gag_pre-integrs"/>
    <property type="match status" value="1"/>
</dbReference>
<dbReference type="InterPro" id="IPR013103">
    <property type="entry name" value="RVT_2"/>
</dbReference>
<name>A0A6L2JJX6_TANCI</name>
<evidence type="ECO:0000313" key="7">
    <source>
        <dbReference type="EMBL" id="GEU36887.1"/>
    </source>
</evidence>
<dbReference type="SUPFAM" id="SSF53098">
    <property type="entry name" value="Ribonuclease H-like"/>
    <property type="match status" value="1"/>
</dbReference>
<organism evidence="7">
    <name type="scientific">Tanacetum cinerariifolium</name>
    <name type="common">Dalmatian daisy</name>
    <name type="synonym">Chrysanthemum cinerariifolium</name>
    <dbReference type="NCBI Taxonomy" id="118510"/>
    <lineage>
        <taxon>Eukaryota</taxon>
        <taxon>Viridiplantae</taxon>
        <taxon>Streptophyta</taxon>
        <taxon>Embryophyta</taxon>
        <taxon>Tracheophyta</taxon>
        <taxon>Spermatophyta</taxon>
        <taxon>Magnoliopsida</taxon>
        <taxon>eudicotyledons</taxon>
        <taxon>Gunneridae</taxon>
        <taxon>Pentapetalae</taxon>
        <taxon>asterids</taxon>
        <taxon>campanulids</taxon>
        <taxon>Asterales</taxon>
        <taxon>Asteraceae</taxon>
        <taxon>Asteroideae</taxon>
        <taxon>Anthemideae</taxon>
        <taxon>Anthemidinae</taxon>
        <taxon>Tanacetum</taxon>
    </lineage>
</organism>
<feature type="compositionally biased region" description="Polar residues" evidence="2">
    <location>
        <begin position="68"/>
        <end position="102"/>
    </location>
</feature>
<proteinExistence type="predicted"/>